<dbReference type="OMA" id="SSPRQYM"/>
<dbReference type="KEGG" id="hro:HELRODRAFT_156952"/>
<proteinExistence type="inferred from homology"/>
<evidence type="ECO:0000256" key="6">
    <source>
        <dbReference type="SAM" id="Phobius"/>
    </source>
</evidence>
<evidence type="ECO:0000313" key="7">
    <source>
        <dbReference type="EMBL" id="ESO04581.1"/>
    </source>
</evidence>
<dbReference type="AlphaFoldDB" id="T1EM38"/>
<dbReference type="GO" id="GO:0007030">
    <property type="term" value="P:Golgi organization"/>
    <property type="evidence" value="ECO:0000318"/>
    <property type="project" value="GO_Central"/>
</dbReference>
<sequence>MANINQLVNKAEDVMDQVLRHGKHILPHIARLFIIGTFIEDGFRMYVQWGEQRDFMNDTWGCGYYLASFFVLYNLFGQLGGCVLILIRKFVEIACIDLFLIILLQSVAYSALWDLKFFLKNLALAGGIVLLWAESKSEGHSLFAGLPSAGVDRPKTYMQLGGRVLLVCMCLTLLRFEFVWLQVVQNVVAIALVFFIAVGYKTKLASMTLAVWLMVLNCWLNAWWMLPSTSYSRDFLKYDFFQTLSVVGGLLLVVALGPGGYSMDEHKKKW</sequence>
<name>T1EM38_HELRO</name>
<dbReference type="OrthoDB" id="7859621at2759"/>
<dbReference type="EMBL" id="KB096457">
    <property type="protein sequence ID" value="ESO04581.1"/>
    <property type="molecule type" value="Genomic_DNA"/>
</dbReference>
<reference evidence="7 9" key="2">
    <citation type="journal article" date="2013" name="Nature">
        <title>Insights into bilaterian evolution from three spiralian genomes.</title>
        <authorList>
            <person name="Simakov O."/>
            <person name="Marletaz F."/>
            <person name="Cho S.J."/>
            <person name="Edsinger-Gonzales E."/>
            <person name="Havlak P."/>
            <person name="Hellsten U."/>
            <person name="Kuo D.H."/>
            <person name="Larsson T."/>
            <person name="Lv J."/>
            <person name="Arendt D."/>
            <person name="Savage R."/>
            <person name="Osoegawa K."/>
            <person name="de Jong P."/>
            <person name="Grimwood J."/>
            <person name="Chapman J.A."/>
            <person name="Shapiro H."/>
            <person name="Aerts A."/>
            <person name="Otillar R.P."/>
            <person name="Terry A.Y."/>
            <person name="Boore J.L."/>
            <person name="Grigoriev I.V."/>
            <person name="Lindberg D.R."/>
            <person name="Seaver E.C."/>
            <person name="Weisblat D.A."/>
            <person name="Putnam N.H."/>
            <person name="Rokhsar D.S."/>
        </authorList>
    </citation>
    <scope>NUCLEOTIDE SEQUENCE</scope>
</reference>
<feature type="transmembrane region" description="Helical" evidence="6">
    <location>
        <begin position="207"/>
        <end position="226"/>
    </location>
</feature>
<dbReference type="GO" id="GO:0005783">
    <property type="term" value="C:endoplasmic reticulum"/>
    <property type="evidence" value="ECO:0000318"/>
    <property type="project" value="GO_Central"/>
</dbReference>
<protein>
    <recommendedName>
        <fullName evidence="10">Surfeit locus protein 4 homolog</fullName>
    </recommendedName>
</protein>
<dbReference type="RefSeq" id="XP_009017160.1">
    <property type="nucleotide sequence ID" value="XM_009018912.1"/>
</dbReference>
<evidence type="ECO:0000256" key="4">
    <source>
        <dbReference type="ARBA" id="ARBA00022989"/>
    </source>
</evidence>
<evidence type="ECO:0000256" key="1">
    <source>
        <dbReference type="ARBA" id="ARBA00004141"/>
    </source>
</evidence>
<evidence type="ECO:0008006" key="10">
    <source>
        <dbReference type="Google" id="ProtNLM"/>
    </source>
</evidence>
<evidence type="ECO:0000256" key="2">
    <source>
        <dbReference type="ARBA" id="ARBA00006945"/>
    </source>
</evidence>
<organism evidence="8 9">
    <name type="scientific">Helobdella robusta</name>
    <name type="common">Californian leech</name>
    <dbReference type="NCBI Taxonomy" id="6412"/>
    <lineage>
        <taxon>Eukaryota</taxon>
        <taxon>Metazoa</taxon>
        <taxon>Spiralia</taxon>
        <taxon>Lophotrochozoa</taxon>
        <taxon>Annelida</taxon>
        <taxon>Clitellata</taxon>
        <taxon>Hirudinea</taxon>
        <taxon>Rhynchobdellida</taxon>
        <taxon>Glossiphoniidae</taxon>
        <taxon>Helobdella</taxon>
    </lineage>
</organism>
<dbReference type="InParanoid" id="T1EM38"/>
<dbReference type="Proteomes" id="UP000015101">
    <property type="component" value="Unassembled WGS sequence"/>
</dbReference>
<dbReference type="CTD" id="20197638"/>
<dbReference type="GO" id="GO:0016020">
    <property type="term" value="C:membrane"/>
    <property type="evidence" value="ECO:0007669"/>
    <property type="project" value="UniProtKB-SubCell"/>
</dbReference>
<dbReference type="InterPro" id="IPR002995">
    <property type="entry name" value="Surf4"/>
</dbReference>
<keyword evidence="9" id="KW-1185">Reference proteome</keyword>
<comment type="subcellular location">
    <subcellularLocation>
        <location evidence="1">Membrane</location>
        <topology evidence="1">Multi-pass membrane protein</topology>
    </subcellularLocation>
</comment>
<feature type="transmembrane region" description="Helical" evidence="6">
    <location>
        <begin position="238"/>
        <end position="261"/>
    </location>
</feature>
<dbReference type="EMBL" id="AMQM01004127">
    <property type="status" value="NOT_ANNOTATED_CDS"/>
    <property type="molecule type" value="Genomic_DNA"/>
</dbReference>
<keyword evidence="4 6" id="KW-1133">Transmembrane helix</keyword>
<keyword evidence="3 6" id="KW-0812">Transmembrane</keyword>
<dbReference type="EnsemblMetazoa" id="HelroT156952">
    <property type="protein sequence ID" value="HelroP156952"/>
    <property type="gene ID" value="HelroG156952"/>
</dbReference>
<comment type="similarity">
    <text evidence="2">Belongs to the SURF4 family.</text>
</comment>
<feature type="transmembrane region" description="Helical" evidence="6">
    <location>
        <begin position="94"/>
        <end position="112"/>
    </location>
</feature>
<dbReference type="STRING" id="6412.T1EM38"/>
<evidence type="ECO:0000256" key="3">
    <source>
        <dbReference type="ARBA" id="ARBA00022692"/>
    </source>
</evidence>
<dbReference type="FunCoup" id="T1EM38">
    <property type="interactions" value="1627"/>
</dbReference>
<evidence type="ECO:0000256" key="5">
    <source>
        <dbReference type="ARBA" id="ARBA00023136"/>
    </source>
</evidence>
<keyword evidence="5 6" id="KW-0472">Membrane</keyword>
<evidence type="ECO:0000313" key="9">
    <source>
        <dbReference type="Proteomes" id="UP000015101"/>
    </source>
</evidence>
<dbReference type="GO" id="GO:0005793">
    <property type="term" value="C:endoplasmic reticulum-Golgi intermediate compartment"/>
    <property type="evidence" value="ECO:0000318"/>
    <property type="project" value="GO_Central"/>
</dbReference>
<evidence type="ECO:0000313" key="8">
    <source>
        <dbReference type="EnsemblMetazoa" id="HelroP156952"/>
    </source>
</evidence>
<dbReference type="HOGENOM" id="CLU_056195_2_0_1"/>
<feature type="transmembrane region" description="Helical" evidence="6">
    <location>
        <begin position="180"/>
        <end position="200"/>
    </location>
</feature>
<accession>T1EM38</accession>
<dbReference type="Pfam" id="PF02077">
    <property type="entry name" value="SURF4"/>
    <property type="match status" value="1"/>
</dbReference>
<reference evidence="9" key="1">
    <citation type="submission" date="2012-12" db="EMBL/GenBank/DDBJ databases">
        <authorList>
            <person name="Hellsten U."/>
            <person name="Grimwood J."/>
            <person name="Chapman J.A."/>
            <person name="Shapiro H."/>
            <person name="Aerts A."/>
            <person name="Otillar R.P."/>
            <person name="Terry A.Y."/>
            <person name="Boore J.L."/>
            <person name="Simakov O."/>
            <person name="Marletaz F."/>
            <person name="Cho S.-J."/>
            <person name="Edsinger-Gonzales E."/>
            <person name="Havlak P."/>
            <person name="Kuo D.-H."/>
            <person name="Larsson T."/>
            <person name="Lv J."/>
            <person name="Arendt D."/>
            <person name="Savage R."/>
            <person name="Osoegawa K."/>
            <person name="de Jong P."/>
            <person name="Lindberg D.R."/>
            <person name="Seaver E.C."/>
            <person name="Weisblat D.A."/>
            <person name="Putnam N.H."/>
            <person name="Grigoriev I.V."/>
            <person name="Rokhsar D.S."/>
        </authorList>
    </citation>
    <scope>NUCLEOTIDE SEQUENCE</scope>
</reference>
<dbReference type="PROSITE" id="PS01339">
    <property type="entry name" value="SURF4"/>
    <property type="match status" value="1"/>
</dbReference>
<gene>
    <name evidence="8" type="primary">20197638</name>
    <name evidence="7" type="ORF">HELRODRAFT_156952</name>
</gene>
<dbReference type="eggNOG" id="KOG3998">
    <property type="taxonomic scope" value="Eukaryota"/>
</dbReference>
<feature type="transmembrane region" description="Helical" evidence="6">
    <location>
        <begin position="64"/>
        <end position="87"/>
    </location>
</feature>
<reference evidence="8" key="3">
    <citation type="submission" date="2015-06" db="UniProtKB">
        <authorList>
            <consortium name="EnsemblMetazoa"/>
        </authorList>
    </citation>
    <scope>IDENTIFICATION</scope>
</reference>
<dbReference type="GeneID" id="20197638"/>